<dbReference type="EMBL" id="JAEMGP010000005">
    <property type="protein sequence ID" value="KAG5209525.1"/>
    <property type="molecule type" value="Genomic_DNA"/>
</dbReference>
<comment type="caution">
    <text evidence="1">The sequence shown here is derived from an EMBL/GenBank/DDBJ whole genome shotgun (WGS) entry which is preliminary data.</text>
</comment>
<evidence type="ECO:0000313" key="2">
    <source>
        <dbReference type="Proteomes" id="UP000664991"/>
    </source>
</evidence>
<reference evidence="1 2" key="1">
    <citation type="submission" date="2020-12" db="EMBL/GenBank/DDBJ databases">
        <title>De novo assembly of Tibetan sheep genome.</title>
        <authorList>
            <person name="Li X."/>
        </authorList>
    </citation>
    <scope>NUCLEOTIDE SEQUENCE [LARGE SCALE GENOMIC DNA]</scope>
    <source>
        <tissue evidence="1">Heart</tissue>
    </source>
</reference>
<organism evidence="1 2">
    <name type="scientific">Ovis aries</name>
    <name type="common">Sheep</name>
    <dbReference type="NCBI Taxonomy" id="9940"/>
    <lineage>
        <taxon>Eukaryota</taxon>
        <taxon>Metazoa</taxon>
        <taxon>Chordata</taxon>
        <taxon>Craniata</taxon>
        <taxon>Vertebrata</taxon>
        <taxon>Euteleostomi</taxon>
        <taxon>Mammalia</taxon>
        <taxon>Eutheria</taxon>
        <taxon>Laurasiatheria</taxon>
        <taxon>Artiodactyla</taxon>
        <taxon>Ruminantia</taxon>
        <taxon>Pecora</taxon>
        <taxon>Bovidae</taxon>
        <taxon>Caprinae</taxon>
        <taxon>Ovis</taxon>
    </lineage>
</organism>
<dbReference type="AlphaFoldDB" id="A0A836A6M2"/>
<evidence type="ECO:0000313" key="1">
    <source>
        <dbReference type="EMBL" id="KAG5209525.1"/>
    </source>
</evidence>
<name>A0A836A6M2_SHEEP</name>
<gene>
    <name evidence="1" type="ORF">JEQ12_017090</name>
</gene>
<dbReference type="Proteomes" id="UP000664991">
    <property type="component" value="Unassembled WGS sequence"/>
</dbReference>
<protein>
    <submittedName>
        <fullName evidence="1">Uncharacterized protein</fullName>
    </submittedName>
</protein>
<proteinExistence type="predicted"/>
<accession>A0A836A6M2</accession>
<sequence length="126" mass="14321">MLSFLSRWPYAWCVMTNIIGNKQLEDKAFLRISGEPQIWLGTQQVDMTAAAIYGYKKQQSQGAGVMRKRLSDTGLQLTHKIKEIRLGNLKKMTMDNFSKSMKYTRAAGEGADVIQEEDSRADTRID</sequence>